<sequence length="109" mass="12308">MTPTVSTFDDLMTWVNQPHPRNLGSPFVYADGVLAEQVRSRLDITNPDALIRIDYTYDVLQLSMVIVFDVFTTPEPCAEGHLWCAFRPLGINKPAEVEALRAWLETGEL</sequence>
<gene>
    <name evidence="1" type="ORF">IU449_26785</name>
</gene>
<name>A0ABS0DI10_9NOCA</name>
<evidence type="ECO:0000313" key="1">
    <source>
        <dbReference type="EMBL" id="MBF6358106.1"/>
    </source>
</evidence>
<protein>
    <submittedName>
        <fullName evidence="1">Uncharacterized protein</fullName>
    </submittedName>
</protein>
<dbReference type="Proteomes" id="UP000707731">
    <property type="component" value="Unassembled WGS sequence"/>
</dbReference>
<organism evidence="1 2">
    <name type="scientific">Nocardia higoensis</name>
    <dbReference type="NCBI Taxonomy" id="228599"/>
    <lineage>
        <taxon>Bacteria</taxon>
        <taxon>Bacillati</taxon>
        <taxon>Actinomycetota</taxon>
        <taxon>Actinomycetes</taxon>
        <taxon>Mycobacteriales</taxon>
        <taxon>Nocardiaceae</taxon>
        <taxon>Nocardia</taxon>
    </lineage>
</organism>
<reference evidence="1 2" key="1">
    <citation type="submission" date="2020-10" db="EMBL/GenBank/DDBJ databases">
        <title>Identification of Nocardia species via Next-generation sequencing and recognition of intraspecies genetic diversity.</title>
        <authorList>
            <person name="Li P."/>
            <person name="Li P."/>
            <person name="Lu B."/>
        </authorList>
    </citation>
    <scope>NUCLEOTIDE SEQUENCE [LARGE SCALE GENOMIC DNA]</scope>
    <source>
        <strain evidence="1 2">BJ06-0143</strain>
    </source>
</reference>
<dbReference type="RefSeq" id="WP_195004945.1">
    <property type="nucleotide sequence ID" value="NZ_JADLQN010000010.1"/>
</dbReference>
<keyword evidence="2" id="KW-1185">Reference proteome</keyword>
<dbReference type="EMBL" id="JADLQN010000010">
    <property type="protein sequence ID" value="MBF6358106.1"/>
    <property type="molecule type" value="Genomic_DNA"/>
</dbReference>
<comment type="caution">
    <text evidence="1">The sequence shown here is derived from an EMBL/GenBank/DDBJ whole genome shotgun (WGS) entry which is preliminary data.</text>
</comment>
<evidence type="ECO:0000313" key="2">
    <source>
        <dbReference type="Proteomes" id="UP000707731"/>
    </source>
</evidence>
<accession>A0ABS0DI10</accession>
<proteinExistence type="predicted"/>